<keyword evidence="3" id="KW-1185">Reference proteome</keyword>
<dbReference type="AlphaFoldDB" id="A0A565CD43"/>
<feature type="compositionally biased region" description="Polar residues" evidence="1">
    <location>
        <begin position="29"/>
        <end position="39"/>
    </location>
</feature>
<dbReference type="Proteomes" id="UP000489600">
    <property type="component" value="Unassembled WGS sequence"/>
</dbReference>
<feature type="region of interest" description="Disordered" evidence="1">
    <location>
        <begin position="1"/>
        <end position="42"/>
    </location>
</feature>
<evidence type="ECO:0000313" key="2">
    <source>
        <dbReference type="EMBL" id="VVB11620.1"/>
    </source>
</evidence>
<evidence type="ECO:0000313" key="3">
    <source>
        <dbReference type="Proteomes" id="UP000489600"/>
    </source>
</evidence>
<gene>
    <name evidence="2" type="ORF">ANE_LOCUS22064</name>
</gene>
<proteinExistence type="predicted"/>
<evidence type="ECO:0000256" key="1">
    <source>
        <dbReference type="SAM" id="MobiDB-lite"/>
    </source>
</evidence>
<comment type="caution">
    <text evidence="2">The sequence shown here is derived from an EMBL/GenBank/DDBJ whole genome shotgun (WGS) entry which is preliminary data.</text>
</comment>
<name>A0A565CD43_9BRAS</name>
<reference evidence="2" key="1">
    <citation type="submission" date="2019-07" db="EMBL/GenBank/DDBJ databases">
        <authorList>
            <person name="Dittberner H."/>
        </authorList>
    </citation>
    <scope>NUCLEOTIDE SEQUENCE [LARGE SCALE GENOMIC DNA]</scope>
</reference>
<sequence length="88" mass="9470">MVRERARAGRGRGRGRGCNGLNLVEPASDSASTNNSGQASVHGVDPEVLRNLVMDSLKEILGQAPGIRWLQTIGGNNWKGTSVRFVIR</sequence>
<protein>
    <submittedName>
        <fullName evidence="2">Uncharacterized protein</fullName>
    </submittedName>
</protein>
<organism evidence="2 3">
    <name type="scientific">Arabis nemorensis</name>
    <dbReference type="NCBI Taxonomy" id="586526"/>
    <lineage>
        <taxon>Eukaryota</taxon>
        <taxon>Viridiplantae</taxon>
        <taxon>Streptophyta</taxon>
        <taxon>Embryophyta</taxon>
        <taxon>Tracheophyta</taxon>
        <taxon>Spermatophyta</taxon>
        <taxon>Magnoliopsida</taxon>
        <taxon>eudicotyledons</taxon>
        <taxon>Gunneridae</taxon>
        <taxon>Pentapetalae</taxon>
        <taxon>rosids</taxon>
        <taxon>malvids</taxon>
        <taxon>Brassicales</taxon>
        <taxon>Brassicaceae</taxon>
        <taxon>Arabideae</taxon>
        <taxon>Arabis</taxon>
    </lineage>
</organism>
<dbReference type="EMBL" id="CABITT030000007">
    <property type="protein sequence ID" value="VVB11620.1"/>
    <property type="molecule type" value="Genomic_DNA"/>
</dbReference>
<accession>A0A565CD43</accession>